<keyword evidence="3 6" id="KW-0378">Hydrolase</keyword>
<accession>A0AA41U5V8</accession>
<evidence type="ECO:0000256" key="1">
    <source>
        <dbReference type="ARBA" id="ARBA00011073"/>
    </source>
</evidence>
<comment type="similarity">
    <text evidence="1 6 7">Belongs to the peptidase S8 family.</text>
</comment>
<keyword evidence="11" id="KW-1185">Reference proteome</keyword>
<dbReference type="InterPro" id="IPR036852">
    <property type="entry name" value="Peptidase_S8/S53_dom_sf"/>
</dbReference>
<feature type="active site" description="Charge relay system" evidence="5 6">
    <location>
        <position position="278"/>
    </location>
</feature>
<dbReference type="PROSITE" id="PS00137">
    <property type="entry name" value="SUBTILASE_HIS"/>
    <property type="match status" value="1"/>
</dbReference>
<dbReference type="SUPFAM" id="SSF52743">
    <property type="entry name" value="Subtilisin-like"/>
    <property type="match status" value="1"/>
</dbReference>
<proteinExistence type="inferred from homology"/>
<evidence type="ECO:0000259" key="9">
    <source>
        <dbReference type="Pfam" id="PF00082"/>
    </source>
</evidence>
<evidence type="ECO:0000256" key="7">
    <source>
        <dbReference type="RuleBase" id="RU003355"/>
    </source>
</evidence>
<dbReference type="PANTHER" id="PTHR43806:SF65">
    <property type="entry name" value="SERINE PROTEASE APRX"/>
    <property type="match status" value="1"/>
</dbReference>
<dbReference type="InterPro" id="IPR022398">
    <property type="entry name" value="Peptidase_S8_His-AS"/>
</dbReference>
<gene>
    <name evidence="10" type="ORF">LZ495_24545</name>
</gene>
<evidence type="ECO:0000256" key="4">
    <source>
        <dbReference type="ARBA" id="ARBA00022825"/>
    </source>
</evidence>
<dbReference type="PRINTS" id="PR00723">
    <property type="entry name" value="SUBTILISIN"/>
</dbReference>
<evidence type="ECO:0000313" key="11">
    <source>
        <dbReference type="Proteomes" id="UP001165378"/>
    </source>
</evidence>
<feature type="region of interest" description="Disordered" evidence="8">
    <location>
        <begin position="1154"/>
        <end position="1187"/>
    </location>
</feature>
<dbReference type="PROSITE" id="PS00138">
    <property type="entry name" value="SUBTILASE_SER"/>
    <property type="match status" value="1"/>
</dbReference>
<dbReference type="RefSeq" id="WP_235055039.1">
    <property type="nucleotide sequence ID" value="NZ_JAKFHA010000016.1"/>
</dbReference>
<dbReference type="InterPro" id="IPR000209">
    <property type="entry name" value="Peptidase_S8/S53_dom"/>
</dbReference>
<evidence type="ECO:0000256" key="6">
    <source>
        <dbReference type="PROSITE-ProRule" id="PRU01240"/>
    </source>
</evidence>
<reference evidence="10" key="1">
    <citation type="submission" date="2022-01" db="EMBL/GenBank/DDBJ databases">
        <title>Genome-Based Taxonomic Classification of the Phylum Actinobacteria.</title>
        <authorList>
            <person name="Gao Y."/>
        </authorList>
    </citation>
    <scope>NUCLEOTIDE SEQUENCE</scope>
    <source>
        <strain evidence="10">KLBMP 8922</strain>
    </source>
</reference>
<dbReference type="GO" id="GO:0006508">
    <property type="term" value="P:proteolysis"/>
    <property type="evidence" value="ECO:0007669"/>
    <property type="project" value="UniProtKB-KW"/>
</dbReference>
<dbReference type="AlphaFoldDB" id="A0AA41U5V8"/>
<feature type="compositionally biased region" description="Polar residues" evidence="8">
    <location>
        <begin position="1176"/>
        <end position="1187"/>
    </location>
</feature>
<comment type="caution">
    <text evidence="10">The sequence shown here is derived from an EMBL/GenBank/DDBJ whole genome shotgun (WGS) entry which is preliminary data.</text>
</comment>
<dbReference type="InterPro" id="IPR023827">
    <property type="entry name" value="Peptidase_S8_Asp-AS"/>
</dbReference>
<feature type="active site" description="Charge relay system" evidence="5 6">
    <location>
        <position position="245"/>
    </location>
</feature>
<dbReference type="InterPro" id="IPR050131">
    <property type="entry name" value="Peptidase_S8_subtilisin-like"/>
</dbReference>
<dbReference type="Pfam" id="PF00082">
    <property type="entry name" value="Peptidase_S8"/>
    <property type="match status" value="1"/>
</dbReference>
<dbReference type="PROSITE" id="PS00136">
    <property type="entry name" value="SUBTILASE_ASP"/>
    <property type="match status" value="1"/>
</dbReference>
<dbReference type="PANTHER" id="PTHR43806">
    <property type="entry name" value="PEPTIDASE S8"/>
    <property type="match status" value="1"/>
</dbReference>
<keyword evidence="4 6" id="KW-0720">Serine protease</keyword>
<evidence type="ECO:0000256" key="3">
    <source>
        <dbReference type="ARBA" id="ARBA00022801"/>
    </source>
</evidence>
<dbReference type="GO" id="GO:0004252">
    <property type="term" value="F:serine-type endopeptidase activity"/>
    <property type="evidence" value="ECO:0007669"/>
    <property type="project" value="UniProtKB-UniRule"/>
</dbReference>
<evidence type="ECO:0000256" key="2">
    <source>
        <dbReference type="ARBA" id="ARBA00022670"/>
    </source>
</evidence>
<name>A0AA41U5V8_9ACTN</name>
<evidence type="ECO:0000256" key="8">
    <source>
        <dbReference type="SAM" id="MobiDB-lite"/>
    </source>
</evidence>
<organism evidence="10 11">
    <name type="scientific">Yinghuangia soli</name>
    <dbReference type="NCBI Taxonomy" id="2908204"/>
    <lineage>
        <taxon>Bacteria</taxon>
        <taxon>Bacillati</taxon>
        <taxon>Actinomycetota</taxon>
        <taxon>Actinomycetes</taxon>
        <taxon>Kitasatosporales</taxon>
        <taxon>Streptomycetaceae</taxon>
        <taxon>Yinghuangia</taxon>
    </lineage>
</organism>
<dbReference type="EMBL" id="JAKFHA010000016">
    <property type="protein sequence ID" value="MCF2530369.1"/>
    <property type="molecule type" value="Genomic_DNA"/>
</dbReference>
<dbReference type="InterPro" id="IPR013783">
    <property type="entry name" value="Ig-like_fold"/>
</dbReference>
<evidence type="ECO:0000313" key="10">
    <source>
        <dbReference type="EMBL" id="MCF2530369.1"/>
    </source>
</evidence>
<dbReference type="GO" id="GO:0005975">
    <property type="term" value="P:carbohydrate metabolic process"/>
    <property type="evidence" value="ECO:0007669"/>
    <property type="project" value="UniProtKB-ARBA"/>
</dbReference>
<dbReference type="Gene3D" id="2.60.40.10">
    <property type="entry name" value="Immunoglobulins"/>
    <property type="match status" value="1"/>
</dbReference>
<feature type="domain" description="Peptidase S8/S53" evidence="9">
    <location>
        <begin position="236"/>
        <end position="489"/>
    </location>
</feature>
<evidence type="ECO:0000256" key="5">
    <source>
        <dbReference type="PIRSR" id="PIRSR615500-1"/>
    </source>
</evidence>
<protein>
    <submittedName>
        <fullName evidence="10">S8 family serine peptidase</fullName>
    </submittedName>
</protein>
<dbReference type="InterPro" id="IPR023828">
    <property type="entry name" value="Peptidase_S8_Ser-AS"/>
</dbReference>
<sequence>MARRLFGARRFPAVLAAGALAVGAGLLGGGIDAASGAPPGAGGPAYRATGPAPGSGSATVTLITGDRVTASTGADGKRLYTVAPGPGRGKITFVQRAHGTSTSVVPSDALPLLERKLLDPRLFDIPGLLRQGYDDRATQVLPLIVKYADGSAPARTSLARSAQPGRELPSIGAQAMAERKADAGQFWQSVRSAAPGGANLAPGVARIWLDARVRATLDRSVAQVGAPQAWQAGFTGTGVTTAILDTGIDAAHPDLDDAIAEAVDFSDSPTGTADLYGHGTHVASIITGDGSAAQGKYKGVAPDTRLVIGKVLGDDGRGEESDIIAGMEWAAARAKVVNMSLGSDYPTDGTDPMSLAVNALSGSTGSLFVISAGNAGQWGDSSIGSPGAADAALTVGAVDADDRVAPFSSRGPRFGDRAFKPEISAPGVEIAAARASGTSMGHPVDENYTRASGTSMAAPHVAGAAAILAQRHPDWTGQQLKGALVAASTVVPDDNVWGQGVGRLDVAAAVGSRVSASPASISADVRWPYPGNITRTVTYRNDGDQPVVLDLAATVDKTAAAAGTLIGVTPARLSVPARGTAEATVTFTPTTADAGVHGGRLTATGPDGKAVARTGIALSVEAEAYDLKIKFLDRKGGQPEFVVIQLINTDIRADYPIIRTPDGYVARVPKGAYALSTLIPTGTPEEAPDNWTAAGVPRLALTGDTSLAFDARAGRPSDITADTPKAAVVDMRVLGIRAGIGDWALTWTAHVFDPAVKLYAIPTNTPADPAFAVRVGSFRHTEPAATDPGRKYHLMVSHNGSIPADPSVRLRVADLAVAEVRVHDAGAAGTAEFTRGAYWDGDEFAIGLNWNAPVPGTWKEYMTAAPDLGWYGVVEGKQIWEIGDLTRFPARRTTIEAWNKAAFGPQVEVQVCDAALRVTTRPFSPSGKGHTAAHPRGLAKVTLLRDGVELSSFTDYSGELPGLTADKAVYTLRLTARQFNEPTEADEQVDAEWTLTAQAGGCEDGEAAWLPVVRARIDGDFDLRNATRAGVPHTLRASFERTDGTPVQVRDPRFEASYDGGRTWQRLPSVPNGQGHIAVAWPPRSTSGYVALRVTARDAAGNTLTQTATHAYLVTGPPAHLPEAPCPGTDRGRPPCAARQGGCLSAAAALACGGRSRRPDPRELPWSARPRRSSVVGRQSSTVGRQSSVVDCGRPVIAGRCVT</sequence>
<dbReference type="Gene3D" id="3.40.50.200">
    <property type="entry name" value="Peptidase S8/S53 domain"/>
    <property type="match status" value="1"/>
</dbReference>
<dbReference type="PROSITE" id="PS51892">
    <property type="entry name" value="SUBTILASE"/>
    <property type="match status" value="1"/>
</dbReference>
<feature type="active site" description="Charge relay system" evidence="5 6">
    <location>
        <position position="455"/>
    </location>
</feature>
<keyword evidence="2 6" id="KW-0645">Protease</keyword>
<dbReference type="Proteomes" id="UP001165378">
    <property type="component" value="Unassembled WGS sequence"/>
</dbReference>
<dbReference type="InterPro" id="IPR015500">
    <property type="entry name" value="Peptidase_S8_subtilisin-rel"/>
</dbReference>